<organism evidence="3 4">
    <name type="scientific">Crenothrix polyspora</name>
    <dbReference type="NCBI Taxonomy" id="360316"/>
    <lineage>
        <taxon>Bacteria</taxon>
        <taxon>Pseudomonadati</taxon>
        <taxon>Pseudomonadota</taxon>
        <taxon>Gammaproteobacteria</taxon>
        <taxon>Methylococcales</taxon>
        <taxon>Crenotrichaceae</taxon>
        <taxon>Crenothrix</taxon>
    </lineage>
</organism>
<protein>
    <submittedName>
        <fullName evidence="3">SirA-like domain-containing protein</fullName>
    </submittedName>
</protein>
<evidence type="ECO:0000259" key="2">
    <source>
        <dbReference type="PROSITE" id="PS01148"/>
    </source>
</evidence>
<feature type="domain" description="UPF0033" evidence="2">
    <location>
        <begin position="8"/>
        <end position="32"/>
    </location>
</feature>
<keyword evidence="4" id="KW-1185">Reference proteome</keyword>
<gene>
    <name evidence="3" type="ORF">CRENPOLYSF2_1790010</name>
</gene>
<dbReference type="RefSeq" id="WP_087146205.1">
    <property type="nucleotide sequence ID" value="NZ_FUKJ01000089.1"/>
</dbReference>
<comment type="similarity">
    <text evidence="1">Belongs to the sulfur carrier protein TusA family.</text>
</comment>
<dbReference type="Pfam" id="PF01206">
    <property type="entry name" value="TusA"/>
    <property type="match status" value="1"/>
</dbReference>
<dbReference type="CDD" id="cd00291">
    <property type="entry name" value="SirA_YedF_YeeD"/>
    <property type="match status" value="1"/>
</dbReference>
<accession>A0A1R4H3C1</accession>
<dbReference type="EMBL" id="FUKJ01000089">
    <property type="protein sequence ID" value="SJM90696.1"/>
    <property type="molecule type" value="Genomic_DNA"/>
</dbReference>
<dbReference type="Proteomes" id="UP000195442">
    <property type="component" value="Unassembled WGS sequence"/>
</dbReference>
<evidence type="ECO:0000313" key="4">
    <source>
        <dbReference type="Proteomes" id="UP000195442"/>
    </source>
</evidence>
<evidence type="ECO:0000256" key="1">
    <source>
        <dbReference type="ARBA" id="ARBA00008984"/>
    </source>
</evidence>
<dbReference type="PANTHER" id="PTHR33279:SF6">
    <property type="entry name" value="SULFUR CARRIER PROTEIN YEDF-RELATED"/>
    <property type="match status" value="1"/>
</dbReference>
<reference evidence="4" key="1">
    <citation type="submission" date="2017-02" db="EMBL/GenBank/DDBJ databases">
        <authorList>
            <person name="Daims H."/>
        </authorList>
    </citation>
    <scope>NUCLEOTIDE SEQUENCE [LARGE SCALE GENOMIC DNA]</scope>
</reference>
<dbReference type="InterPro" id="IPR036868">
    <property type="entry name" value="TusA-like_sf"/>
</dbReference>
<dbReference type="InterPro" id="IPR001455">
    <property type="entry name" value="TusA-like"/>
</dbReference>
<sequence>MIETHLNVDTSGLMCPLPLLRLKKALMEINSGHIVKVITTDPASHLDFGVYCDQAGHQIIEFIKQSDCVIFYVQKK</sequence>
<dbReference type="SUPFAM" id="SSF64307">
    <property type="entry name" value="SirA-like"/>
    <property type="match status" value="1"/>
</dbReference>
<dbReference type="Gene3D" id="3.30.110.40">
    <property type="entry name" value="TusA-like domain"/>
    <property type="match status" value="1"/>
</dbReference>
<dbReference type="PANTHER" id="PTHR33279">
    <property type="entry name" value="SULFUR CARRIER PROTEIN YEDF-RELATED"/>
    <property type="match status" value="1"/>
</dbReference>
<dbReference type="AlphaFoldDB" id="A0A1R4H3C1"/>
<evidence type="ECO:0000313" key="3">
    <source>
        <dbReference type="EMBL" id="SJM90696.1"/>
    </source>
</evidence>
<proteinExistence type="inferred from homology"/>
<dbReference type="OrthoDB" id="9797551at2"/>
<name>A0A1R4H3C1_9GAMM</name>
<dbReference type="PROSITE" id="PS01148">
    <property type="entry name" value="UPF0033"/>
    <property type="match status" value="1"/>
</dbReference>